<dbReference type="InterPro" id="IPR037165">
    <property type="entry name" value="AldOxase/xan_DH_Mopterin-bd_sf"/>
</dbReference>
<dbReference type="PIRSF" id="PIRSF036389">
    <property type="entry name" value="IOR_B"/>
    <property type="match status" value="1"/>
</dbReference>
<dbReference type="InterPro" id="IPR052516">
    <property type="entry name" value="N-heterocyclic_Hydroxylase"/>
</dbReference>
<keyword evidence="3" id="KW-1185">Reference proteome</keyword>
<dbReference type="InterPro" id="IPR046867">
    <property type="entry name" value="AldOxase/xan_DH_MoCoBD2"/>
</dbReference>
<dbReference type="Gene3D" id="3.30.365.10">
    <property type="entry name" value="Aldehyde oxidase/xanthine dehydrogenase, molybdopterin binding domain"/>
    <property type="match status" value="4"/>
</dbReference>
<sequence length="737" mass="80681">MKKWTRRAFIGTGVLAGGAAIFGVAIRPGNRAGEMAGLLSKSGETLLNIWLKIGTDNLITVYIPHAEMGQGVHTSLAMMLADELDADWDKIKIEEAPSNKEYASGGVIRGFIAEGKAYPEFLQDTMNGIFNTIGKVMHMELTGGSASVRFTGKYVMRVAGAAARQMIKQAAAQAWNVPIEEISTDKSMVSHIKTNKTEPYARFAEAAAKLKMEAQPKLKDRSEFKIMGTSTQRNDIPPKVNGTAKFGIDAQLPNMKYATIKAAPVFGAKVKSIDESGLTQRANFQKVINLENAVAVVSDGYWHAKQSLSDLKITFEATPNDKVNTTEIFDSFAKALGNTGDFNSDRKAGDVEGAFKTASKVIEQTYKVPFLAHTAMEPMNCTVWLQKDKCEVWIGCQNPLGIQNAVADIVEMSMDQVHVYNQYLGGGFGRKSETDIAQQAAKIAKELSFPVKLLWSREEDVQQDKYRDASISEFKAALDKSGKVTAWQNFYTFKNHPKEATLIPYAIENQYIANVIPETHIPWGNWRSVDASKHGYFIESFVDELAHAAQKDPIVFRKEMLAKHPRMLKVLETAAKKSGWSTVLPKGSGRGISLVESFGTIVAEVAEVHISEEGQIRVNKVTCVADAGFAMHPDGFIAQMESGIIFGLTAALYGEINIENGAVKESNFHDYQMLRMSESPEIVTHIINSDAQPGGAGEPSTPGIAPAVCNAIFAITGIRVRELPIKNQDLSIGKWVV</sequence>
<dbReference type="Proteomes" id="UP001595616">
    <property type="component" value="Unassembled WGS sequence"/>
</dbReference>
<name>A0ABV7Z0Z9_9BACT</name>
<dbReference type="PROSITE" id="PS51318">
    <property type="entry name" value="TAT"/>
    <property type="match status" value="1"/>
</dbReference>
<dbReference type="PANTHER" id="PTHR47495:SF2">
    <property type="entry name" value="ALDEHYDE DEHYDROGENASE"/>
    <property type="match status" value="1"/>
</dbReference>
<organism evidence="2 3">
    <name type="scientific">Lacihabitans lacunae</name>
    <dbReference type="NCBI Taxonomy" id="1028214"/>
    <lineage>
        <taxon>Bacteria</taxon>
        <taxon>Pseudomonadati</taxon>
        <taxon>Bacteroidota</taxon>
        <taxon>Cytophagia</taxon>
        <taxon>Cytophagales</taxon>
        <taxon>Leadbetterellaceae</taxon>
        <taxon>Lacihabitans</taxon>
    </lineage>
</organism>
<gene>
    <name evidence="2" type="ORF">ACFOOI_16030</name>
</gene>
<dbReference type="EMBL" id="JBHRYQ010000001">
    <property type="protein sequence ID" value="MFC3812170.1"/>
    <property type="molecule type" value="Genomic_DNA"/>
</dbReference>
<dbReference type="RefSeq" id="WP_379839037.1">
    <property type="nucleotide sequence ID" value="NZ_JBHRYQ010000001.1"/>
</dbReference>
<evidence type="ECO:0000313" key="3">
    <source>
        <dbReference type="Proteomes" id="UP001595616"/>
    </source>
</evidence>
<dbReference type="SMART" id="SM01008">
    <property type="entry name" value="Ald_Xan_dh_C"/>
    <property type="match status" value="1"/>
</dbReference>
<dbReference type="Pfam" id="PF20256">
    <property type="entry name" value="MoCoBD_2"/>
    <property type="match status" value="2"/>
</dbReference>
<comment type="caution">
    <text evidence="2">The sequence shown here is derived from an EMBL/GenBank/DDBJ whole genome shotgun (WGS) entry which is preliminary data.</text>
</comment>
<dbReference type="InterPro" id="IPR012368">
    <property type="entry name" value="OxRdtase_Mopterin-bd_su_IorB"/>
</dbReference>
<dbReference type="SUPFAM" id="SSF56003">
    <property type="entry name" value="Molybdenum cofactor-binding domain"/>
    <property type="match status" value="2"/>
</dbReference>
<dbReference type="InterPro" id="IPR008274">
    <property type="entry name" value="AldOxase/xan_DH_MoCoBD1"/>
</dbReference>
<accession>A0ABV7Z0Z9</accession>
<dbReference type="InterPro" id="IPR006311">
    <property type="entry name" value="TAT_signal"/>
</dbReference>
<dbReference type="Gene3D" id="3.90.1170.50">
    <property type="entry name" value="Aldehyde oxidase/xanthine dehydrogenase, a/b hammerhead"/>
    <property type="match status" value="1"/>
</dbReference>
<dbReference type="Pfam" id="PF02738">
    <property type="entry name" value="MoCoBD_1"/>
    <property type="match status" value="1"/>
</dbReference>
<reference evidence="3" key="1">
    <citation type="journal article" date="2019" name="Int. J. Syst. Evol. Microbiol.">
        <title>The Global Catalogue of Microorganisms (GCM) 10K type strain sequencing project: providing services to taxonomists for standard genome sequencing and annotation.</title>
        <authorList>
            <consortium name="The Broad Institute Genomics Platform"/>
            <consortium name="The Broad Institute Genome Sequencing Center for Infectious Disease"/>
            <person name="Wu L."/>
            <person name="Ma J."/>
        </authorList>
    </citation>
    <scope>NUCLEOTIDE SEQUENCE [LARGE SCALE GENOMIC DNA]</scope>
    <source>
        <strain evidence="3">CECT 7956</strain>
    </source>
</reference>
<dbReference type="InterPro" id="IPR000674">
    <property type="entry name" value="Ald_Oxase/Xan_DH_a/b"/>
</dbReference>
<evidence type="ECO:0000259" key="1">
    <source>
        <dbReference type="SMART" id="SM01008"/>
    </source>
</evidence>
<feature type="domain" description="Aldehyde oxidase/xanthine dehydrogenase a/b hammerhead" evidence="1">
    <location>
        <begin position="241"/>
        <end position="319"/>
    </location>
</feature>
<evidence type="ECO:0000313" key="2">
    <source>
        <dbReference type="EMBL" id="MFC3812170.1"/>
    </source>
</evidence>
<protein>
    <submittedName>
        <fullName evidence="2">Molybdopterin cofactor-binding domain-containing protein</fullName>
    </submittedName>
</protein>
<dbReference type="PANTHER" id="PTHR47495">
    <property type="entry name" value="ALDEHYDE DEHYDROGENASE"/>
    <property type="match status" value="1"/>
</dbReference>
<proteinExistence type="predicted"/>